<reference evidence="1 2" key="1">
    <citation type="journal article" date="2020" name="G3 (Bethesda)">
        <title>Improved Reference Genome for Cyclotella cryptica CCMP332, a Model for Cell Wall Morphogenesis, Salinity Adaptation, and Lipid Production in Diatoms (Bacillariophyta).</title>
        <authorList>
            <person name="Roberts W.R."/>
            <person name="Downey K.M."/>
            <person name="Ruck E.C."/>
            <person name="Traller J.C."/>
            <person name="Alverson A.J."/>
        </authorList>
    </citation>
    <scope>NUCLEOTIDE SEQUENCE [LARGE SCALE GENOMIC DNA]</scope>
    <source>
        <strain evidence="1 2">CCMP332</strain>
    </source>
</reference>
<organism evidence="1 2">
    <name type="scientific">Cyclotella cryptica</name>
    <dbReference type="NCBI Taxonomy" id="29204"/>
    <lineage>
        <taxon>Eukaryota</taxon>
        <taxon>Sar</taxon>
        <taxon>Stramenopiles</taxon>
        <taxon>Ochrophyta</taxon>
        <taxon>Bacillariophyta</taxon>
        <taxon>Coscinodiscophyceae</taxon>
        <taxon>Thalassiosirophycidae</taxon>
        <taxon>Stephanodiscales</taxon>
        <taxon>Stephanodiscaceae</taxon>
        <taxon>Cyclotella</taxon>
    </lineage>
</organism>
<dbReference type="SUPFAM" id="SSF55961">
    <property type="entry name" value="Bet v1-like"/>
    <property type="match status" value="1"/>
</dbReference>
<keyword evidence="2" id="KW-1185">Reference proteome</keyword>
<sequence length="372" mass="41720">MTQQQEQTQNTIKELLSVSLTQSLSIKMEGKSSERLYLHRLVGKCSRPLLQALFVSVCATPSCAFTSPMFQEAVTLQRTMPSKTSGVEIELPDFDEMFGRIQAVSPLARLAIAGTGSGVGGGFQAVDDRDPEGYKWKKIESNKKKIVHQIDKIDNFQNLGPPILRWRASMRGPCHGYMFADFIMNVEKRQKWDPQIENVCELYPIFDLDSANIAMGFGKYGDCEKLGVGYTKTKAHPIGITPREQLTLCGIQNFDDGSSLIWGTEMEEWHNHLLPEGERLTRARSHLFSIALVPTGDNSFDAEYILQLDFGGSLPHWMTAPLVIESVKSMFGVAQPFFEAGASEGSELDLYMKEEKVREESFEDRNSILFTP</sequence>
<protein>
    <recommendedName>
        <fullName evidence="3">START domain-containing protein</fullName>
    </recommendedName>
</protein>
<evidence type="ECO:0000313" key="1">
    <source>
        <dbReference type="EMBL" id="KAL3787855.1"/>
    </source>
</evidence>
<accession>A0ABD3PI41</accession>
<evidence type="ECO:0008006" key="3">
    <source>
        <dbReference type="Google" id="ProtNLM"/>
    </source>
</evidence>
<dbReference type="EMBL" id="JABMIG020000167">
    <property type="protein sequence ID" value="KAL3787855.1"/>
    <property type="molecule type" value="Genomic_DNA"/>
</dbReference>
<evidence type="ECO:0000313" key="2">
    <source>
        <dbReference type="Proteomes" id="UP001516023"/>
    </source>
</evidence>
<gene>
    <name evidence="1" type="ORF">HJC23_000397</name>
</gene>
<proteinExistence type="predicted"/>
<dbReference type="AlphaFoldDB" id="A0ABD3PI41"/>
<name>A0ABD3PI41_9STRA</name>
<dbReference type="Proteomes" id="UP001516023">
    <property type="component" value="Unassembled WGS sequence"/>
</dbReference>
<comment type="caution">
    <text evidence="1">The sequence shown here is derived from an EMBL/GenBank/DDBJ whole genome shotgun (WGS) entry which is preliminary data.</text>
</comment>
<dbReference type="InterPro" id="IPR023393">
    <property type="entry name" value="START-like_dom_sf"/>
</dbReference>
<dbReference type="Gene3D" id="3.30.530.20">
    <property type="match status" value="1"/>
</dbReference>